<reference evidence="1 2" key="1">
    <citation type="journal article" date="2024" name="Chem. Sci.">
        <title>Discovery of megapolipeptins by genome mining of a Burkholderiales bacteria collection.</title>
        <authorList>
            <person name="Paulo B.S."/>
            <person name="Recchia M.J.J."/>
            <person name="Lee S."/>
            <person name="Fergusson C.H."/>
            <person name="Romanowski S.B."/>
            <person name="Hernandez A."/>
            <person name="Krull N."/>
            <person name="Liu D.Y."/>
            <person name="Cavanagh H."/>
            <person name="Bos A."/>
            <person name="Gray C.A."/>
            <person name="Murphy B.T."/>
            <person name="Linington R.G."/>
            <person name="Eustaquio A.S."/>
        </authorList>
    </citation>
    <scope>NUCLEOTIDE SEQUENCE [LARGE SCALE GENOMIC DNA]</scope>
    <source>
        <strain evidence="1 2">RL18-126-BIB-B</strain>
    </source>
</reference>
<protein>
    <submittedName>
        <fullName evidence="1">Uncharacterized protein</fullName>
    </submittedName>
</protein>
<proteinExistence type="predicted"/>
<gene>
    <name evidence="1" type="ORF">PQR01_32125</name>
</gene>
<sequence length="69" mass="7628">MLIDELAHGLEPHRTIMLLAALSAKDKPAPLQVFVTTHSPVAERELSTDQLFVLHQHDGRHHVLAVGCD</sequence>
<accession>A0ACC7NKZ9</accession>
<organism evidence="1 2">
    <name type="scientific">Paraburkholderia rhynchosiae</name>
    <dbReference type="NCBI Taxonomy" id="487049"/>
    <lineage>
        <taxon>Bacteria</taxon>
        <taxon>Pseudomonadati</taxon>
        <taxon>Pseudomonadota</taxon>
        <taxon>Betaproteobacteria</taxon>
        <taxon>Burkholderiales</taxon>
        <taxon>Burkholderiaceae</taxon>
        <taxon>Paraburkholderia</taxon>
    </lineage>
</organism>
<comment type="caution">
    <text evidence="1">The sequence shown here is derived from an EMBL/GenBank/DDBJ whole genome shotgun (WGS) entry which is preliminary data.</text>
</comment>
<dbReference type="Proteomes" id="UP001629235">
    <property type="component" value="Unassembled WGS sequence"/>
</dbReference>
<keyword evidence="2" id="KW-1185">Reference proteome</keyword>
<dbReference type="EMBL" id="JAQQDW010000097">
    <property type="protein sequence ID" value="MFM0107969.1"/>
    <property type="molecule type" value="Genomic_DNA"/>
</dbReference>
<name>A0ACC7NKZ9_9BURK</name>
<evidence type="ECO:0000313" key="1">
    <source>
        <dbReference type="EMBL" id="MFM0107969.1"/>
    </source>
</evidence>
<evidence type="ECO:0000313" key="2">
    <source>
        <dbReference type="Proteomes" id="UP001629235"/>
    </source>
</evidence>